<gene>
    <name evidence="1" type="ORF">A7A78_12345</name>
</gene>
<organism evidence="1 2">
    <name type="scientific">Aequorivita soesokkakensis</name>
    <dbReference type="NCBI Taxonomy" id="1385699"/>
    <lineage>
        <taxon>Bacteria</taxon>
        <taxon>Pseudomonadati</taxon>
        <taxon>Bacteroidota</taxon>
        <taxon>Flavobacteriia</taxon>
        <taxon>Flavobacteriales</taxon>
        <taxon>Flavobacteriaceae</taxon>
        <taxon>Aequorivita</taxon>
    </lineage>
</organism>
<proteinExistence type="predicted"/>
<dbReference type="EMBL" id="LXIE01000014">
    <property type="protein sequence ID" value="OAD91343.1"/>
    <property type="molecule type" value="Genomic_DNA"/>
</dbReference>
<dbReference type="AlphaFoldDB" id="A0A1A9LDR2"/>
<sequence>MQKITQHNLPNDFQLKSKLETDIGVVYFYGNIVVFEANEGVTLSYKTGFSVLLKGLTIVGTKPFVYISNRTNSYSIKPMDYKYLNKVPTLKCVGIVTYSEVGHSNAELESNFCKKPFRIFENLTEAVIWGKGFL</sequence>
<protein>
    <submittedName>
        <fullName evidence="1">Uncharacterized protein</fullName>
    </submittedName>
</protein>
<accession>A0A1A9LDR2</accession>
<evidence type="ECO:0000313" key="2">
    <source>
        <dbReference type="Proteomes" id="UP000077552"/>
    </source>
</evidence>
<reference evidence="1 2" key="1">
    <citation type="submission" date="2016-05" db="EMBL/GenBank/DDBJ databases">
        <title>Genome sequencing of Vitellibacter soesokkakensis RSSK-12.</title>
        <authorList>
            <person name="Thevarajoo S."/>
            <person name="Selvaratnam C."/>
            <person name="Goh K.M."/>
            <person name="Chan K.-G."/>
            <person name="Chong C.S."/>
        </authorList>
    </citation>
    <scope>NUCLEOTIDE SEQUENCE [LARGE SCALE GENOMIC DNA]</scope>
    <source>
        <strain evidence="1 2">RSSK-12</strain>
    </source>
</reference>
<dbReference type="RefSeq" id="WP_068761900.1">
    <property type="nucleotide sequence ID" value="NZ_LXIE01000014.1"/>
</dbReference>
<comment type="caution">
    <text evidence="1">The sequence shown here is derived from an EMBL/GenBank/DDBJ whole genome shotgun (WGS) entry which is preliminary data.</text>
</comment>
<keyword evidence="2" id="KW-1185">Reference proteome</keyword>
<evidence type="ECO:0000313" key="1">
    <source>
        <dbReference type="EMBL" id="OAD91343.1"/>
    </source>
</evidence>
<dbReference type="STRING" id="1385699.A7A78_12345"/>
<dbReference type="Proteomes" id="UP000077552">
    <property type="component" value="Unassembled WGS sequence"/>
</dbReference>
<name>A0A1A9LDR2_9FLAO</name>
<dbReference type="OrthoDB" id="1144611at2"/>